<evidence type="ECO:0000256" key="2">
    <source>
        <dbReference type="ARBA" id="ARBA00009773"/>
    </source>
</evidence>
<keyword evidence="10" id="KW-1185">Reference proteome</keyword>
<comment type="similarity">
    <text evidence="2">Belongs to the autoinducer-2 exporter (AI-2E) (TC 2.A.86) family.</text>
</comment>
<feature type="transmembrane region" description="Helical" evidence="8">
    <location>
        <begin position="150"/>
        <end position="171"/>
    </location>
</feature>
<reference evidence="9 10" key="1">
    <citation type="submission" date="2023-04" db="EMBL/GenBank/DDBJ databases">
        <authorList>
            <person name="Hsu D."/>
        </authorList>
    </citation>
    <scope>NUCLEOTIDE SEQUENCE [LARGE SCALE GENOMIC DNA]</scope>
    <source>
        <strain evidence="9 10">MK1</strain>
    </source>
</reference>
<evidence type="ECO:0000256" key="3">
    <source>
        <dbReference type="ARBA" id="ARBA00022448"/>
    </source>
</evidence>
<feature type="transmembrane region" description="Helical" evidence="8">
    <location>
        <begin position="302"/>
        <end position="325"/>
    </location>
</feature>
<dbReference type="PANTHER" id="PTHR21716">
    <property type="entry name" value="TRANSMEMBRANE PROTEIN"/>
    <property type="match status" value="1"/>
</dbReference>
<evidence type="ECO:0000313" key="10">
    <source>
        <dbReference type="Proteomes" id="UP001329915"/>
    </source>
</evidence>
<accession>A0AAU0URI9</accession>
<feature type="transmembrane region" description="Helical" evidence="8">
    <location>
        <begin position="9"/>
        <end position="26"/>
    </location>
</feature>
<dbReference type="Proteomes" id="UP001329915">
    <property type="component" value="Chromosome"/>
</dbReference>
<evidence type="ECO:0000256" key="6">
    <source>
        <dbReference type="ARBA" id="ARBA00022989"/>
    </source>
</evidence>
<dbReference type="KEGG" id="dbc:MFMK1_003027"/>
<dbReference type="AlphaFoldDB" id="A0AAU0URI9"/>
<proteinExistence type="inferred from homology"/>
<protein>
    <submittedName>
        <fullName evidence="9">AI-2E family transporter</fullName>
    </submittedName>
</protein>
<comment type="subcellular location">
    <subcellularLocation>
        <location evidence="1">Cell membrane</location>
        <topology evidence="1">Multi-pass membrane protein</topology>
    </subcellularLocation>
</comment>
<dbReference type="EMBL" id="CP121694">
    <property type="protein sequence ID" value="WRO23178.1"/>
    <property type="molecule type" value="Genomic_DNA"/>
</dbReference>
<gene>
    <name evidence="9" type="ORF">MFMK1_003027</name>
</gene>
<dbReference type="GO" id="GO:0055085">
    <property type="term" value="P:transmembrane transport"/>
    <property type="evidence" value="ECO:0007669"/>
    <property type="project" value="TreeGrafter"/>
</dbReference>
<evidence type="ECO:0000256" key="8">
    <source>
        <dbReference type="SAM" id="Phobius"/>
    </source>
</evidence>
<dbReference type="Pfam" id="PF01594">
    <property type="entry name" value="AI-2E_transport"/>
    <property type="match status" value="1"/>
</dbReference>
<evidence type="ECO:0000313" key="9">
    <source>
        <dbReference type="EMBL" id="WRO23178.1"/>
    </source>
</evidence>
<keyword evidence="4" id="KW-1003">Cell membrane</keyword>
<sequence>MLVRISKRLLFIVAILIVVSVAGYMLYLIRAILPPFIIALVIAYLLNPVVKKLGDLKVPRVLAIILVYSAVITVVVILALYGVPKVVRELNRFADAIPYYTQQVQEYLRSVRGDYSRSNIPESIKQVTDETLADAEDMLIAAVQSVADSIIGLFSQVLSVIIAPVLAFYMLKDWETLGRYTFSLLPTGWREEAAFLFHEIDVVLTKFIRGHLLVAFTVGTLTALGLASIRMKFALLLGIVAGIADIIPYFGPIIGAVPAVALALLQSKYQAFYAVGVMVIVQQLESNIISPKILGDSLGLHPLVIIFVLLAGGELFGIVGMLLAVPVTAVSRILLSYFFNRWNAAAG</sequence>
<dbReference type="GO" id="GO:0005886">
    <property type="term" value="C:plasma membrane"/>
    <property type="evidence" value="ECO:0007669"/>
    <property type="project" value="UniProtKB-SubCell"/>
</dbReference>
<dbReference type="InterPro" id="IPR002549">
    <property type="entry name" value="AI-2E-like"/>
</dbReference>
<dbReference type="PANTHER" id="PTHR21716:SF53">
    <property type="entry name" value="PERMEASE PERM-RELATED"/>
    <property type="match status" value="1"/>
</dbReference>
<keyword evidence="6 8" id="KW-1133">Transmembrane helix</keyword>
<feature type="transmembrane region" description="Helical" evidence="8">
    <location>
        <begin position="62"/>
        <end position="83"/>
    </location>
</feature>
<feature type="transmembrane region" description="Helical" evidence="8">
    <location>
        <begin position="235"/>
        <end position="264"/>
    </location>
</feature>
<keyword evidence="3" id="KW-0813">Transport</keyword>
<name>A0AAU0URI9_9FIRM</name>
<evidence type="ECO:0000256" key="5">
    <source>
        <dbReference type="ARBA" id="ARBA00022692"/>
    </source>
</evidence>
<keyword evidence="7 8" id="KW-0472">Membrane</keyword>
<evidence type="ECO:0000256" key="4">
    <source>
        <dbReference type="ARBA" id="ARBA00022475"/>
    </source>
</evidence>
<evidence type="ECO:0000256" key="1">
    <source>
        <dbReference type="ARBA" id="ARBA00004651"/>
    </source>
</evidence>
<organism evidence="9 10">
    <name type="scientific">Metallumcola ferriviriculae</name>
    <dbReference type="NCBI Taxonomy" id="3039180"/>
    <lineage>
        <taxon>Bacteria</taxon>
        <taxon>Bacillati</taxon>
        <taxon>Bacillota</taxon>
        <taxon>Clostridia</taxon>
        <taxon>Neomoorellales</taxon>
        <taxon>Desulfitibacteraceae</taxon>
        <taxon>Metallumcola</taxon>
    </lineage>
</organism>
<keyword evidence="5 8" id="KW-0812">Transmembrane</keyword>
<evidence type="ECO:0000256" key="7">
    <source>
        <dbReference type="ARBA" id="ARBA00023136"/>
    </source>
</evidence>
<feature type="transmembrane region" description="Helical" evidence="8">
    <location>
        <begin position="212"/>
        <end position="229"/>
    </location>
</feature>
<dbReference type="RefSeq" id="WP_366922562.1">
    <property type="nucleotide sequence ID" value="NZ_CP121694.1"/>
</dbReference>